<comment type="subcellular location">
    <subcellularLocation>
        <location evidence="1">Cytoplasm</location>
    </subcellularLocation>
</comment>
<dbReference type="SMART" id="SM00028">
    <property type="entry name" value="TPR"/>
    <property type="match status" value="3"/>
</dbReference>
<evidence type="ECO:0000256" key="6">
    <source>
        <dbReference type="ARBA" id="ARBA00022803"/>
    </source>
</evidence>
<dbReference type="InterPro" id="IPR011990">
    <property type="entry name" value="TPR-like_helical_dom_sf"/>
</dbReference>
<dbReference type="GO" id="GO:0005737">
    <property type="term" value="C:cytoplasm"/>
    <property type="evidence" value="ECO:0007669"/>
    <property type="project" value="UniProtKB-SubCell"/>
</dbReference>
<dbReference type="PANTHER" id="PTHR15175:SF0">
    <property type="entry name" value="SH3 DOMAIN-CONTAINING PROTEIN C23A1.17"/>
    <property type="match status" value="1"/>
</dbReference>
<dbReference type="CDD" id="cd06408">
    <property type="entry name" value="PB1_NoxR"/>
    <property type="match status" value="1"/>
</dbReference>
<keyword evidence="4" id="KW-0963">Cytoplasm</keyword>
<dbReference type="InterPro" id="IPR053793">
    <property type="entry name" value="PB1-like"/>
</dbReference>
<evidence type="ECO:0000256" key="2">
    <source>
        <dbReference type="ARBA" id="ARBA00008051"/>
    </source>
</evidence>
<dbReference type="Gene3D" id="1.25.40.10">
    <property type="entry name" value="Tetratricopeptide repeat domain"/>
    <property type="match status" value="1"/>
</dbReference>
<dbReference type="STRING" id="1745343.A0A2J6QQ48"/>
<dbReference type="Gene3D" id="3.10.20.90">
    <property type="entry name" value="Phosphatidylinositol 3-kinase Catalytic Subunit, Chain A, domain 1"/>
    <property type="match status" value="1"/>
</dbReference>
<name>A0A2J6QQ48_9HELO</name>
<evidence type="ECO:0000313" key="10">
    <source>
        <dbReference type="EMBL" id="PMD28389.1"/>
    </source>
</evidence>
<proteinExistence type="inferred from homology"/>
<dbReference type="FunFam" id="3.10.20.90:FF:000246">
    <property type="entry name" value="NADPH oxidase regulator NoxR"/>
    <property type="match status" value="1"/>
</dbReference>
<dbReference type="InterPro" id="IPR051864">
    <property type="entry name" value="NCF2_NOXA1"/>
</dbReference>
<dbReference type="SUPFAM" id="SSF54277">
    <property type="entry name" value="CAD &amp; PB1 domains"/>
    <property type="match status" value="1"/>
</dbReference>
<evidence type="ECO:0000256" key="3">
    <source>
        <dbReference type="ARBA" id="ARBA00022443"/>
    </source>
</evidence>
<dbReference type="SUPFAM" id="SSF48452">
    <property type="entry name" value="TPR-like"/>
    <property type="match status" value="1"/>
</dbReference>
<dbReference type="InterPro" id="IPR019734">
    <property type="entry name" value="TPR_rpt"/>
</dbReference>
<keyword evidence="6 7" id="KW-0802">TPR repeat</keyword>
<feature type="compositionally biased region" description="Acidic residues" evidence="8">
    <location>
        <begin position="381"/>
        <end position="401"/>
    </location>
</feature>
<dbReference type="Pfam" id="PF00515">
    <property type="entry name" value="TPR_1"/>
    <property type="match status" value="1"/>
</dbReference>
<dbReference type="OrthoDB" id="9450131at2759"/>
<organism evidence="10 11">
    <name type="scientific">Hyaloscypha hepaticicola</name>
    <dbReference type="NCBI Taxonomy" id="2082293"/>
    <lineage>
        <taxon>Eukaryota</taxon>
        <taxon>Fungi</taxon>
        <taxon>Dikarya</taxon>
        <taxon>Ascomycota</taxon>
        <taxon>Pezizomycotina</taxon>
        <taxon>Leotiomycetes</taxon>
        <taxon>Helotiales</taxon>
        <taxon>Hyaloscyphaceae</taxon>
        <taxon>Hyaloscypha</taxon>
    </lineage>
</organism>
<protein>
    <submittedName>
        <fullName evidence="10">NADPH oxidase regulator</fullName>
    </submittedName>
</protein>
<feature type="compositionally biased region" description="Basic and acidic residues" evidence="8">
    <location>
        <begin position="299"/>
        <end position="309"/>
    </location>
</feature>
<keyword evidence="11" id="KW-1185">Reference proteome</keyword>
<dbReference type="AlphaFoldDB" id="A0A2J6QQ48"/>
<feature type="region of interest" description="Disordered" evidence="8">
    <location>
        <begin position="240"/>
        <end position="428"/>
    </location>
</feature>
<dbReference type="Pfam" id="PF00564">
    <property type="entry name" value="PB1"/>
    <property type="match status" value="1"/>
</dbReference>
<comment type="similarity">
    <text evidence="2">Belongs to the NCF2/NOXA1 family.</text>
</comment>
<dbReference type="PANTHER" id="PTHR15175">
    <property type="entry name" value="NEUTROPHIL CYTOSOLIC FACTOR 2, NEUTROPHIL NADPH OXIDASE FACTOR 2"/>
    <property type="match status" value="1"/>
</dbReference>
<evidence type="ECO:0000256" key="4">
    <source>
        <dbReference type="ARBA" id="ARBA00022490"/>
    </source>
</evidence>
<dbReference type="Proteomes" id="UP000235672">
    <property type="component" value="Unassembled WGS sequence"/>
</dbReference>
<evidence type="ECO:0000256" key="8">
    <source>
        <dbReference type="SAM" id="MobiDB-lite"/>
    </source>
</evidence>
<dbReference type="PROSITE" id="PS50005">
    <property type="entry name" value="TPR"/>
    <property type="match status" value="1"/>
</dbReference>
<evidence type="ECO:0000313" key="11">
    <source>
        <dbReference type="Proteomes" id="UP000235672"/>
    </source>
</evidence>
<accession>A0A2J6QQ48</accession>
<evidence type="ECO:0000259" key="9">
    <source>
        <dbReference type="PROSITE" id="PS51745"/>
    </source>
</evidence>
<dbReference type="InterPro" id="IPR000270">
    <property type="entry name" value="PB1_dom"/>
</dbReference>
<evidence type="ECO:0000256" key="5">
    <source>
        <dbReference type="ARBA" id="ARBA00022737"/>
    </source>
</evidence>
<feature type="domain" description="PB1" evidence="9">
    <location>
        <begin position="433"/>
        <end position="522"/>
    </location>
</feature>
<keyword evidence="3" id="KW-0728">SH3 domain</keyword>
<dbReference type="PROSITE" id="PS51745">
    <property type="entry name" value="PB1"/>
    <property type="match status" value="1"/>
</dbReference>
<reference evidence="10 11" key="1">
    <citation type="submission" date="2016-05" db="EMBL/GenBank/DDBJ databases">
        <title>A degradative enzymes factory behind the ericoid mycorrhizal symbiosis.</title>
        <authorList>
            <consortium name="DOE Joint Genome Institute"/>
            <person name="Martino E."/>
            <person name="Morin E."/>
            <person name="Grelet G."/>
            <person name="Kuo A."/>
            <person name="Kohler A."/>
            <person name="Daghino S."/>
            <person name="Barry K."/>
            <person name="Choi C."/>
            <person name="Cichocki N."/>
            <person name="Clum A."/>
            <person name="Copeland A."/>
            <person name="Hainaut M."/>
            <person name="Haridas S."/>
            <person name="Labutti K."/>
            <person name="Lindquist E."/>
            <person name="Lipzen A."/>
            <person name="Khouja H.-R."/>
            <person name="Murat C."/>
            <person name="Ohm R."/>
            <person name="Olson A."/>
            <person name="Spatafora J."/>
            <person name="Veneault-Fourrey C."/>
            <person name="Henrissat B."/>
            <person name="Grigoriev I."/>
            <person name="Martin F."/>
            <person name="Perotto S."/>
        </authorList>
    </citation>
    <scope>NUCLEOTIDE SEQUENCE [LARGE SCALE GENOMIC DNA]</scope>
    <source>
        <strain evidence="10 11">UAMH 7357</strain>
    </source>
</reference>
<keyword evidence="5" id="KW-0677">Repeat</keyword>
<sequence length="522" mass="59153">MSLKQEIETWVAALNHYDNNEFDEALKQFDGISDTSKILFNCGVIHATLGEHEKAVECYQRAVRLDQYLAVAYFQQGVSNFLVGDFEEALANFNDTLLYLRGNNMIDYAQLGLMFKLYSCEVLFNRGLCYIYLQQKEAGMQDFSFAVKEKVVEDHNVIDEAIKEEAEGYTVFSIPVGVVYRPNQAKVKNLKTKDYLGKARLVAASDRSNAFTGFAGSEIKNAGKLDVKDDRPPESLSFAATNLVKPGLQSKRQQSEPPLNRNVFPPTPPPESEKTQAPNQMSRGASVRNGPKPMPAKLNIEKARPREGYEVQGQQGQERRGTSRTASESRVPPVRRGNSRPPAQRRTLEEEEDDYPGELYDMYSGTRASRSSKGRRQPQYIEEEEEYASDYDDGSFDEGDFEMVSNRPPPGIRSRAPSTAGGRGQSRKPDIRKIRVKVHAEDVRYIMIGSAIEFPDLVDKIREKFGLRKRFKIKVRDDDMPNGDMITMGDQDDLDMVIMSVKTTARRERLDMGKMEVWVQEI</sequence>
<dbReference type="FunFam" id="1.25.40.10:FF:000017">
    <property type="entry name" value="NADPH oxidase regulator NoxR"/>
    <property type="match status" value="1"/>
</dbReference>
<feature type="repeat" description="TPR" evidence="7">
    <location>
        <begin position="36"/>
        <end position="69"/>
    </location>
</feature>
<evidence type="ECO:0000256" key="7">
    <source>
        <dbReference type="PROSITE-ProRule" id="PRU00339"/>
    </source>
</evidence>
<dbReference type="EMBL" id="KZ613464">
    <property type="protein sequence ID" value="PMD28389.1"/>
    <property type="molecule type" value="Genomic_DNA"/>
</dbReference>
<gene>
    <name evidence="10" type="ORF">NA56DRAFT_696162</name>
</gene>
<dbReference type="InterPro" id="IPR034892">
    <property type="entry name" value="PB1_NoxR"/>
</dbReference>
<evidence type="ECO:0000256" key="1">
    <source>
        <dbReference type="ARBA" id="ARBA00004496"/>
    </source>
</evidence>